<keyword evidence="2" id="KW-1185">Reference proteome</keyword>
<dbReference type="Proteomes" id="UP000639338">
    <property type="component" value="Unassembled WGS sequence"/>
</dbReference>
<comment type="caution">
    <text evidence="1">The sequence shown here is derived from an EMBL/GenBank/DDBJ whole genome shotgun (WGS) entry which is preliminary data.</text>
</comment>
<evidence type="ECO:0000313" key="1">
    <source>
        <dbReference type="EMBL" id="KAF7991012.1"/>
    </source>
</evidence>
<accession>A0A834XSU6</accession>
<dbReference type="EMBL" id="JACMRX010000004">
    <property type="protein sequence ID" value="KAF7991012.1"/>
    <property type="molecule type" value="Genomic_DNA"/>
</dbReference>
<protein>
    <submittedName>
        <fullName evidence="1">Uncharacterized protein</fullName>
    </submittedName>
</protein>
<reference evidence="1 2" key="1">
    <citation type="submission" date="2020-08" db="EMBL/GenBank/DDBJ databases">
        <title>Aphidius gifuensis genome sequencing and assembly.</title>
        <authorList>
            <person name="Du Z."/>
        </authorList>
    </citation>
    <scope>NUCLEOTIDE SEQUENCE [LARGE SCALE GENOMIC DNA]</scope>
    <source>
        <strain evidence="1">YNYX2018</strain>
        <tissue evidence="1">Adults</tissue>
    </source>
</reference>
<proteinExistence type="predicted"/>
<organism evidence="1 2">
    <name type="scientific">Aphidius gifuensis</name>
    <name type="common">Parasitoid wasp</name>
    <dbReference type="NCBI Taxonomy" id="684658"/>
    <lineage>
        <taxon>Eukaryota</taxon>
        <taxon>Metazoa</taxon>
        <taxon>Ecdysozoa</taxon>
        <taxon>Arthropoda</taxon>
        <taxon>Hexapoda</taxon>
        <taxon>Insecta</taxon>
        <taxon>Pterygota</taxon>
        <taxon>Neoptera</taxon>
        <taxon>Endopterygota</taxon>
        <taxon>Hymenoptera</taxon>
        <taxon>Apocrita</taxon>
        <taxon>Ichneumonoidea</taxon>
        <taxon>Braconidae</taxon>
        <taxon>Aphidiinae</taxon>
        <taxon>Aphidius</taxon>
    </lineage>
</organism>
<sequence>MELRSGLVSNVDDDYEIVFKRVDNRCAKAAVVLYCRIDEVVKEKRADSDEQNIFKDLKNSKKKKTQVADRLVKNVFFAKRQKPVTLYDVKIDVTNENNGGSQSKQDLEENEANDNVVNAHGIETESRNKKRLRQKCITTVSDASKQTAKIISSKPTTDELKINKIRKLIEI</sequence>
<gene>
    <name evidence="1" type="ORF">HCN44_000817</name>
</gene>
<name>A0A834XSU6_APHGI</name>
<dbReference type="AlphaFoldDB" id="A0A834XSU6"/>
<evidence type="ECO:0000313" key="2">
    <source>
        <dbReference type="Proteomes" id="UP000639338"/>
    </source>
</evidence>